<dbReference type="PRINTS" id="PR00455">
    <property type="entry name" value="HTHTETR"/>
</dbReference>
<evidence type="ECO:0000256" key="2">
    <source>
        <dbReference type="PROSITE-ProRule" id="PRU00335"/>
    </source>
</evidence>
<feature type="domain" description="HTH tetR-type" evidence="3">
    <location>
        <begin position="29"/>
        <end position="89"/>
    </location>
</feature>
<evidence type="ECO:0000259" key="3">
    <source>
        <dbReference type="PROSITE" id="PS50977"/>
    </source>
</evidence>
<dbReference type="SUPFAM" id="SSF48498">
    <property type="entry name" value="Tetracyclin repressor-like, C-terminal domain"/>
    <property type="match status" value="1"/>
</dbReference>
<gene>
    <name evidence="4" type="ORF">FRZ44_35950</name>
</gene>
<dbReference type="Gene3D" id="1.10.357.10">
    <property type="entry name" value="Tetracycline Repressor, domain 2"/>
    <property type="match status" value="1"/>
</dbReference>
<dbReference type="SUPFAM" id="SSF46689">
    <property type="entry name" value="Homeodomain-like"/>
    <property type="match status" value="1"/>
</dbReference>
<dbReference type="GO" id="GO:0000976">
    <property type="term" value="F:transcription cis-regulatory region binding"/>
    <property type="evidence" value="ECO:0007669"/>
    <property type="project" value="TreeGrafter"/>
</dbReference>
<dbReference type="EMBL" id="CP042906">
    <property type="protein sequence ID" value="QEX18290.1"/>
    <property type="molecule type" value="Genomic_DNA"/>
</dbReference>
<evidence type="ECO:0000256" key="1">
    <source>
        <dbReference type="ARBA" id="ARBA00023125"/>
    </source>
</evidence>
<dbReference type="Pfam" id="PF00440">
    <property type="entry name" value="TetR_N"/>
    <property type="match status" value="1"/>
</dbReference>
<dbReference type="PROSITE" id="PS50977">
    <property type="entry name" value="HTH_TETR_2"/>
    <property type="match status" value="1"/>
</dbReference>
<name>A0A5J6MQG2_9PROT</name>
<evidence type="ECO:0000313" key="5">
    <source>
        <dbReference type="Proteomes" id="UP000326202"/>
    </source>
</evidence>
<dbReference type="RefSeq" id="WP_191908160.1">
    <property type="nucleotide sequence ID" value="NZ_CP042906.1"/>
</dbReference>
<dbReference type="InterPro" id="IPR009057">
    <property type="entry name" value="Homeodomain-like_sf"/>
</dbReference>
<proteinExistence type="predicted"/>
<reference evidence="4 5" key="1">
    <citation type="submission" date="2019-08" db="EMBL/GenBank/DDBJ databases">
        <title>Hyperibacter terrae gen. nov., sp. nov. and Hyperibacter viscosus sp. nov., two new members in the family Rhodospirillaceae isolated from the rhizosphere of Hypericum perforatum.</title>
        <authorList>
            <person name="Noviana Z."/>
        </authorList>
    </citation>
    <scope>NUCLEOTIDE SEQUENCE [LARGE SCALE GENOMIC DNA]</scope>
    <source>
        <strain evidence="4 5">R5913</strain>
    </source>
</reference>
<dbReference type="InterPro" id="IPR036271">
    <property type="entry name" value="Tet_transcr_reg_TetR-rel_C_sf"/>
</dbReference>
<dbReference type="AlphaFoldDB" id="A0A5J6MQG2"/>
<dbReference type="InterPro" id="IPR001647">
    <property type="entry name" value="HTH_TetR"/>
</dbReference>
<organism evidence="4 5">
    <name type="scientific">Hypericibacter terrae</name>
    <dbReference type="NCBI Taxonomy" id="2602015"/>
    <lineage>
        <taxon>Bacteria</taxon>
        <taxon>Pseudomonadati</taxon>
        <taxon>Pseudomonadota</taxon>
        <taxon>Alphaproteobacteria</taxon>
        <taxon>Rhodospirillales</taxon>
        <taxon>Dongiaceae</taxon>
        <taxon>Hypericibacter</taxon>
    </lineage>
</organism>
<sequence length="245" mass="28114">MADETDGPKPASYIEQLEAQLAAAGSARAQTRARILLGVAQLLDSDGYQDAIVRHVCERLGISRGAFYQYFENRTDAVAEVLNGFCRFVFEMSVGVARGKSDFERINEVTYFYLQIYQRNKGLFAVQYKLAREKSVYSEGWRELQDKWRGRLARYIVRVTEADEGALQSALALSYMLTSLADDFLYRLIFEDEEQLRWLRRHPRRVAALISVVWYRAIFGKNPAAALEEDFQLKYSGLLPIALVR</sequence>
<feature type="DNA-binding region" description="H-T-H motif" evidence="2">
    <location>
        <begin position="52"/>
        <end position="71"/>
    </location>
</feature>
<keyword evidence="5" id="KW-1185">Reference proteome</keyword>
<protein>
    <recommendedName>
        <fullName evidence="3">HTH tetR-type domain-containing protein</fullName>
    </recommendedName>
</protein>
<dbReference type="KEGG" id="htq:FRZ44_35950"/>
<dbReference type="Gene3D" id="1.10.10.60">
    <property type="entry name" value="Homeodomain-like"/>
    <property type="match status" value="1"/>
</dbReference>
<evidence type="ECO:0000313" key="4">
    <source>
        <dbReference type="EMBL" id="QEX18290.1"/>
    </source>
</evidence>
<dbReference type="PANTHER" id="PTHR30055">
    <property type="entry name" value="HTH-TYPE TRANSCRIPTIONAL REGULATOR RUTR"/>
    <property type="match status" value="1"/>
</dbReference>
<accession>A0A5J6MQG2</accession>
<dbReference type="PANTHER" id="PTHR30055:SF226">
    <property type="entry name" value="HTH-TYPE TRANSCRIPTIONAL REGULATOR PKSA"/>
    <property type="match status" value="1"/>
</dbReference>
<keyword evidence="1 2" id="KW-0238">DNA-binding</keyword>
<dbReference type="GO" id="GO:0003700">
    <property type="term" value="F:DNA-binding transcription factor activity"/>
    <property type="evidence" value="ECO:0007669"/>
    <property type="project" value="TreeGrafter"/>
</dbReference>
<dbReference type="InterPro" id="IPR050109">
    <property type="entry name" value="HTH-type_TetR-like_transc_reg"/>
</dbReference>
<dbReference type="Proteomes" id="UP000326202">
    <property type="component" value="Chromosome"/>
</dbReference>